<evidence type="ECO:0000313" key="8">
    <source>
        <dbReference type="Proteomes" id="UP000299102"/>
    </source>
</evidence>
<keyword evidence="8" id="KW-1185">Reference proteome</keyword>
<feature type="domain" description="NAD-dependent epimerase/dehydratase" evidence="6">
    <location>
        <begin position="39"/>
        <end position="250"/>
    </location>
</feature>
<dbReference type="InterPro" id="IPR001509">
    <property type="entry name" value="Epimerase_deHydtase"/>
</dbReference>
<sequence>MGIVYVKSSQYRAYSSKLNVAAYKRGTGGRSSFNGMVATVFGCTGFVGRYVCNKLGKIGTQLILPYRCDFYDCMRLKPVGDLGQVIFCEFDIRDEQSIATAVRHSNVVINLIGRDYETKNFKYKDVHIDGARRLAKISRECGVERFIHLSYLNAEEKPVPLLLKKPSMFKITKYLGEVAVREEFPDATIIRASDIYGTEDRFTTALVSNWRRQSHYVPLYGRGDKTVKQPIFVSDVAQAIVNAAQDPSTKGQCYQAVGPKKYLLGDLVDWFQGLMRKDAKWGYKRYDMKYDPLFALKVNIINSLSPQYPFGSLHWEGLEKESTTDVVVAGQPTIEDLGVIPSPIEHEMPWLLRPYRAYQYYIDELGEFPAPPPPKVYSG</sequence>
<reference evidence="7 8" key="1">
    <citation type="journal article" date="2019" name="Commun. Biol.">
        <title>The bagworm genome reveals a unique fibroin gene that provides high tensile strength.</title>
        <authorList>
            <person name="Kono N."/>
            <person name="Nakamura H."/>
            <person name="Ohtoshi R."/>
            <person name="Tomita M."/>
            <person name="Numata K."/>
            <person name="Arakawa K."/>
        </authorList>
    </citation>
    <scope>NUCLEOTIDE SEQUENCE [LARGE SCALE GENOMIC DNA]</scope>
</reference>
<evidence type="ECO:0000256" key="5">
    <source>
        <dbReference type="ARBA" id="ARBA00046455"/>
    </source>
</evidence>
<protein>
    <recommendedName>
        <fullName evidence="2">NADH dehydrogenase [ubiquinone] 1 alpha subcomplex subunit 9, mitochondrial</fullName>
    </recommendedName>
    <alternativeName>
        <fullName evidence="4">Complex I-39kD</fullName>
    </alternativeName>
    <alternativeName>
        <fullName evidence="3">NADH-ubiquinone oxidoreductase 39 kDa subunit</fullName>
    </alternativeName>
</protein>
<dbReference type="STRING" id="151549.A0A4C1TSW6"/>
<dbReference type="Gene3D" id="3.40.50.720">
    <property type="entry name" value="NAD(P)-binding Rossmann-like Domain"/>
    <property type="match status" value="1"/>
</dbReference>
<evidence type="ECO:0000256" key="1">
    <source>
        <dbReference type="ARBA" id="ARBA00038501"/>
    </source>
</evidence>
<comment type="subunit">
    <text evidence="5">Complex I is composed of 45 different subunits. This a component of the hydrophobic protein fraction. Interacts with BLOC1S1. Interacts with SLC2A4. Interacts with CLOCK. Interacts with RAB5IF.</text>
</comment>
<dbReference type="Pfam" id="PF01370">
    <property type="entry name" value="Epimerase"/>
    <property type="match status" value="1"/>
</dbReference>
<dbReference type="PANTHER" id="PTHR12126">
    <property type="entry name" value="NADH-UBIQUINONE OXIDOREDUCTASE 39 KDA SUBUNIT-RELATED"/>
    <property type="match status" value="1"/>
</dbReference>
<dbReference type="InterPro" id="IPR036291">
    <property type="entry name" value="NAD(P)-bd_dom_sf"/>
</dbReference>
<dbReference type="PANTHER" id="PTHR12126:SF11">
    <property type="entry name" value="NADH DEHYDROGENASE [UBIQUINONE] 1 ALPHA SUBCOMPLEX SUBUNIT 9, MITOCHONDRIAL"/>
    <property type="match status" value="1"/>
</dbReference>
<dbReference type="AlphaFoldDB" id="A0A4C1TSW6"/>
<dbReference type="GO" id="GO:0005739">
    <property type="term" value="C:mitochondrion"/>
    <property type="evidence" value="ECO:0007669"/>
    <property type="project" value="TreeGrafter"/>
</dbReference>
<evidence type="ECO:0000256" key="4">
    <source>
        <dbReference type="ARBA" id="ARBA00043145"/>
    </source>
</evidence>
<evidence type="ECO:0000313" key="7">
    <source>
        <dbReference type="EMBL" id="GBP17102.1"/>
    </source>
</evidence>
<evidence type="ECO:0000256" key="3">
    <source>
        <dbReference type="ARBA" id="ARBA00042000"/>
    </source>
</evidence>
<dbReference type="Proteomes" id="UP000299102">
    <property type="component" value="Unassembled WGS sequence"/>
</dbReference>
<proteinExistence type="inferred from homology"/>
<dbReference type="GO" id="GO:0044877">
    <property type="term" value="F:protein-containing complex binding"/>
    <property type="evidence" value="ECO:0007669"/>
    <property type="project" value="TreeGrafter"/>
</dbReference>
<evidence type="ECO:0000259" key="6">
    <source>
        <dbReference type="Pfam" id="PF01370"/>
    </source>
</evidence>
<name>A0A4C1TSW6_EUMVA</name>
<evidence type="ECO:0000256" key="2">
    <source>
        <dbReference type="ARBA" id="ARBA00040720"/>
    </source>
</evidence>
<organism evidence="7 8">
    <name type="scientific">Eumeta variegata</name>
    <name type="common">Bagworm moth</name>
    <name type="synonym">Eumeta japonica</name>
    <dbReference type="NCBI Taxonomy" id="151549"/>
    <lineage>
        <taxon>Eukaryota</taxon>
        <taxon>Metazoa</taxon>
        <taxon>Ecdysozoa</taxon>
        <taxon>Arthropoda</taxon>
        <taxon>Hexapoda</taxon>
        <taxon>Insecta</taxon>
        <taxon>Pterygota</taxon>
        <taxon>Neoptera</taxon>
        <taxon>Endopterygota</taxon>
        <taxon>Lepidoptera</taxon>
        <taxon>Glossata</taxon>
        <taxon>Ditrysia</taxon>
        <taxon>Tineoidea</taxon>
        <taxon>Psychidae</taxon>
        <taxon>Oiketicinae</taxon>
        <taxon>Eumeta</taxon>
    </lineage>
</organism>
<dbReference type="CDD" id="cd05271">
    <property type="entry name" value="NDUFA9_like_SDR_a"/>
    <property type="match status" value="1"/>
</dbReference>
<gene>
    <name evidence="7" type="primary">Ndufa9</name>
    <name evidence="7" type="ORF">EVAR_8165_1</name>
</gene>
<comment type="caution">
    <text evidence="7">The sequence shown here is derived from an EMBL/GenBank/DDBJ whole genome shotgun (WGS) entry which is preliminary data.</text>
</comment>
<dbReference type="OrthoDB" id="275457at2759"/>
<comment type="similarity">
    <text evidence="1">Belongs to the complex I NDUFA9 subunit family.</text>
</comment>
<dbReference type="InterPro" id="IPR051207">
    <property type="entry name" value="ComplexI_NDUFA9_subunit"/>
</dbReference>
<dbReference type="SUPFAM" id="SSF51735">
    <property type="entry name" value="NAD(P)-binding Rossmann-fold domains"/>
    <property type="match status" value="1"/>
</dbReference>
<accession>A0A4C1TSW6</accession>
<dbReference type="EMBL" id="BGZK01000084">
    <property type="protein sequence ID" value="GBP17102.1"/>
    <property type="molecule type" value="Genomic_DNA"/>
</dbReference>